<accession>A0A848EXP7</accession>
<proteinExistence type="predicted"/>
<dbReference type="SMART" id="SM00530">
    <property type="entry name" value="HTH_XRE"/>
    <property type="match status" value="1"/>
</dbReference>
<dbReference type="EMBL" id="JABBJH010000036">
    <property type="protein sequence ID" value="NMK40075.1"/>
    <property type="molecule type" value="Genomic_DNA"/>
</dbReference>
<dbReference type="Gene3D" id="1.10.260.40">
    <property type="entry name" value="lambda repressor-like DNA-binding domains"/>
    <property type="match status" value="1"/>
</dbReference>
<protein>
    <submittedName>
        <fullName evidence="2">Helix-turn-helix transcriptional regulator</fullName>
    </submittedName>
</protein>
<dbReference type="AlphaFoldDB" id="A0A848EXP7"/>
<dbReference type="GO" id="GO:0003677">
    <property type="term" value="F:DNA binding"/>
    <property type="evidence" value="ECO:0007669"/>
    <property type="project" value="InterPro"/>
</dbReference>
<dbReference type="SUPFAM" id="SSF47413">
    <property type="entry name" value="lambda repressor-like DNA-binding domains"/>
    <property type="match status" value="1"/>
</dbReference>
<dbReference type="Pfam" id="PF01381">
    <property type="entry name" value="HTH_3"/>
    <property type="match status" value="1"/>
</dbReference>
<organism evidence="2 3">
    <name type="scientific">Megasphaera elsdenii</name>
    <dbReference type="NCBI Taxonomy" id="907"/>
    <lineage>
        <taxon>Bacteria</taxon>
        <taxon>Bacillati</taxon>
        <taxon>Bacillota</taxon>
        <taxon>Negativicutes</taxon>
        <taxon>Veillonellales</taxon>
        <taxon>Veillonellaceae</taxon>
        <taxon>Megasphaera</taxon>
    </lineage>
</organism>
<dbReference type="InterPro" id="IPR001387">
    <property type="entry name" value="Cro/C1-type_HTH"/>
</dbReference>
<dbReference type="PROSITE" id="PS50943">
    <property type="entry name" value="HTH_CROC1"/>
    <property type="match status" value="1"/>
</dbReference>
<evidence type="ECO:0000259" key="1">
    <source>
        <dbReference type="PROSITE" id="PS50943"/>
    </source>
</evidence>
<reference evidence="2 3" key="1">
    <citation type="submission" date="2020-04" db="EMBL/GenBank/DDBJ databases">
        <authorList>
            <person name="Hitch T.C.A."/>
            <person name="Wylensek D."/>
            <person name="Clavel T."/>
        </authorList>
    </citation>
    <scope>NUCLEOTIDE SEQUENCE [LARGE SCALE GENOMIC DNA]</scope>
    <source>
        <strain evidence="2 3">WCA-386-APC-2A</strain>
    </source>
</reference>
<dbReference type="Proteomes" id="UP000536773">
    <property type="component" value="Unassembled WGS sequence"/>
</dbReference>
<feature type="domain" description="HTH cro/C1-type" evidence="1">
    <location>
        <begin position="11"/>
        <end position="69"/>
    </location>
</feature>
<gene>
    <name evidence="2" type="ORF">HG933_12015</name>
</gene>
<evidence type="ECO:0000313" key="2">
    <source>
        <dbReference type="EMBL" id="NMK40075.1"/>
    </source>
</evidence>
<sequence length="214" mass="24611">MYNAEIFAERLKLLRKVYGLNLQRLSSLVSITLPVSQATINHWENKRRVPALSAIQSIADVFSVSLDWLSGRSDVPYTESLMCSLERENCPLKVEAPDESIITLWPARTATAPKEYLDEKSRHIYYSLGVRANILFFLHQIKLDVMKDGLIVKNPANHKYSVLYTDINQEYMTSLYRLVSVNDRLGLPEKQAELIPFSKPIFDLEEEIKLSIKH</sequence>
<evidence type="ECO:0000313" key="3">
    <source>
        <dbReference type="Proteomes" id="UP000536773"/>
    </source>
</evidence>
<dbReference type="InterPro" id="IPR010982">
    <property type="entry name" value="Lambda_DNA-bd_dom_sf"/>
</dbReference>
<comment type="caution">
    <text evidence="2">The sequence shown here is derived from an EMBL/GenBank/DDBJ whole genome shotgun (WGS) entry which is preliminary data.</text>
</comment>
<dbReference type="CDD" id="cd00093">
    <property type="entry name" value="HTH_XRE"/>
    <property type="match status" value="1"/>
</dbReference>
<dbReference type="RefSeq" id="WP_052048616.1">
    <property type="nucleotide sequence ID" value="NZ_JABBJH010000036.1"/>
</dbReference>
<name>A0A848EXP7_MEGEL</name>